<organism evidence="1 2">
    <name type="scientific">Hafnia phage Enc34</name>
    <dbReference type="NCBI Taxonomy" id="1150990"/>
    <lineage>
        <taxon>Viruses</taxon>
        <taxon>Duplodnaviria</taxon>
        <taxon>Heunggongvirae</taxon>
        <taxon>Uroviricota</taxon>
        <taxon>Caudoviricetes</taxon>
        <taxon>Casjensviridae</taxon>
        <taxon>Enchivirus</taxon>
        <taxon>Enchivirus Enc34</taxon>
    </lineage>
</organism>
<dbReference type="EMBL" id="JQ340774">
    <property type="protein sequence ID" value="AFB84047.1"/>
    <property type="molecule type" value="Genomic_DNA"/>
</dbReference>
<accession>H6WYJ2</accession>
<evidence type="ECO:0000313" key="1">
    <source>
        <dbReference type="EMBL" id="AFB84047.1"/>
    </source>
</evidence>
<dbReference type="RefSeq" id="YP_007007035.1">
    <property type="nucleotide sequence ID" value="NC_019524.2"/>
</dbReference>
<dbReference type="KEGG" id="vg:14014028"/>
<protein>
    <submittedName>
        <fullName evidence="1">Uncharacterized protein</fullName>
    </submittedName>
</protein>
<dbReference type="OrthoDB" id="4449at10239"/>
<sequence>MPIEHITSFSGLDMRMDGTFGSAAIAGYTNLSVTKDSLTGPAGIRRITESNMLSYNFGVYATPSTNLAVGMRYSLIGGRFNSAQAYTSAFFTLRAGPRELDATQYAIIGTLKCQPNFYADFYGGTCFFPYDNVDPGVDSFRFGYRIRQRNSQTHTIPQLTICTCTSSPPTAIGSTSVGKGQDCFLEFEWTRTGATVGSTYYGVLKIYVDDIVINTVTNPTYDPRFCGWYKECYTTTTQVGSNLTYVDDFEVYDLYFQRVTSPADTRPGPLTSVVCTVPVSDASVEFTRPSGYNSNASVAAGRMKADNTVTYVAPFDPLKYLSATAIGQQDMYNIDATAIKSRVSNIAAVVARSWARNSGAGLRGHTTRLAAGGVEATPGFTTALAANEASYGYKPSWTPALLVNPATGQRWIPADLDTVTIGAKLDT</sequence>
<proteinExistence type="predicted"/>
<evidence type="ECO:0000313" key="2">
    <source>
        <dbReference type="Proteomes" id="UP000008024"/>
    </source>
</evidence>
<name>H6WYJ2_9CAUD</name>
<dbReference type="GeneID" id="14014028"/>
<reference evidence="1 2" key="1">
    <citation type="journal article" date="2012" name="J. Virol.">
        <title>Complete Genome Sequence of the Enterobacter cancerogenus Bacteriophage Enc34.</title>
        <authorList>
            <person name="Kazaks A."/>
            <person name="Dislers A."/>
            <person name="Lipowsky G."/>
            <person name="Nikolajeva V."/>
            <person name="Tars K."/>
        </authorList>
    </citation>
    <scope>NUCLEOTIDE SEQUENCE [LARGE SCALE GENOMIC DNA]</scope>
</reference>
<keyword evidence="2" id="KW-1185">Reference proteome</keyword>
<dbReference type="Proteomes" id="UP000008024">
    <property type="component" value="Segment"/>
</dbReference>